<dbReference type="Proteomes" id="UP001345219">
    <property type="component" value="Chromosome 16"/>
</dbReference>
<keyword evidence="2" id="KW-0472">Membrane</keyword>
<dbReference type="EMBL" id="JAXIOK010000016">
    <property type="protein sequence ID" value="KAK4753161.1"/>
    <property type="molecule type" value="Genomic_DNA"/>
</dbReference>
<accession>A0AAN7JT63</accession>
<dbReference type="InterPro" id="IPR044196">
    <property type="entry name" value="At5g19025-like"/>
</dbReference>
<feature type="transmembrane region" description="Helical" evidence="2">
    <location>
        <begin position="100"/>
        <end position="122"/>
    </location>
</feature>
<organism evidence="3 4">
    <name type="scientific">Trapa incisa</name>
    <dbReference type="NCBI Taxonomy" id="236973"/>
    <lineage>
        <taxon>Eukaryota</taxon>
        <taxon>Viridiplantae</taxon>
        <taxon>Streptophyta</taxon>
        <taxon>Embryophyta</taxon>
        <taxon>Tracheophyta</taxon>
        <taxon>Spermatophyta</taxon>
        <taxon>Magnoliopsida</taxon>
        <taxon>eudicotyledons</taxon>
        <taxon>Gunneridae</taxon>
        <taxon>Pentapetalae</taxon>
        <taxon>rosids</taxon>
        <taxon>malvids</taxon>
        <taxon>Myrtales</taxon>
        <taxon>Lythraceae</taxon>
        <taxon>Trapa</taxon>
    </lineage>
</organism>
<evidence type="ECO:0000256" key="2">
    <source>
        <dbReference type="SAM" id="Phobius"/>
    </source>
</evidence>
<keyword evidence="4" id="KW-1185">Reference proteome</keyword>
<dbReference type="PANTHER" id="PTHR47479">
    <property type="entry name" value="OS05G0393200 PROTEIN"/>
    <property type="match status" value="1"/>
</dbReference>
<dbReference type="AlphaFoldDB" id="A0AAN7JT63"/>
<sequence>MLHLLLSMPTPTSSKLVSSTNPHKSPNPKPNHPSSLSSHSLSLSSSLCKHSPLATLEVLILIVVVFSLTFLVMSFFADILRSVSPLISRPTVHLHVDLPVVPYALGFLLLLAITFLSVECLCGARSRRCHRAGCKGMKKALEFDLQLQTADCLKSGSRDIDSLPWKGGSETNPDYECLRTELRKMAPPNGRAVLLFRARCGCPTAKLVGWAPKNGRRHKKALASVSAHTRGDHR</sequence>
<name>A0AAN7JT63_9MYRT</name>
<proteinExistence type="predicted"/>
<dbReference type="PANTHER" id="PTHR47479:SF2">
    <property type="entry name" value="OS05G0393200 PROTEIN"/>
    <property type="match status" value="1"/>
</dbReference>
<keyword evidence="2" id="KW-0812">Transmembrane</keyword>
<comment type="caution">
    <text evidence="3">The sequence shown here is derived from an EMBL/GenBank/DDBJ whole genome shotgun (WGS) entry which is preliminary data.</text>
</comment>
<keyword evidence="2" id="KW-1133">Transmembrane helix</keyword>
<evidence type="ECO:0000256" key="1">
    <source>
        <dbReference type="SAM" id="MobiDB-lite"/>
    </source>
</evidence>
<reference evidence="3 4" key="1">
    <citation type="journal article" date="2023" name="Hortic Res">
        <title>Pangenome of water caltrop reveals structural variations and asymmetric subgenome divergence after allopolyploidization.</title>
        <authorList>
            <person name="Zhang X."/>
            <person name="Chen Y."/>
            <person name="Wang L."/>
            <person name="Yuan Y."/>
            <person name="Fang M."/>
            <person name="Shi L."/>
            <person name="Lu R."/>
            <person name="Comes H.P."/>
            <person name="Ma Y."/>
            <person name="Chen Y."/>
            <person name="Huang G."/>
            <person name="Zhou Y."/>
            <person name="Zheng Z."/>
            <person name="Qiu Y."/>
        </authorList>
    </citation>
    <scope>NUCLEOTIDE SEQUENCE [LARGE SCALE GENOMIC DNA]</scope>
    <source>
        <tissue evidence="3">Roots</tissue>
    </source>
</reference>
<protein>
    <recommendedName>
        <fullName evidence="5">Ribosomal protein L34e superfamily protein</fullName>
    </recommendedName>
</protein>
<feature type="transmembrane region" description="Helical" evidence="2">
    <location>
        <begin position="58"/>
        <end position="80"/>
    </location>
</feature>
<evidence type="ECO:0000313" key="4">
    <source>
        <dbReference type="Proteomes" id="UP001345219"/>
    </source>
</evidence>
<gene>
    <name evidence="3" type="ORF">SAY87_021959</name>
</gene>
<evidence type="ECO:0000313" key="3">
    <source>
        <dbReference type="EMBL" id="KAK4753161.1"/>
    </source>
</evidence>
<feature type="region of interest" description="Disordered" evidence="1">
    <location>
        <begin position="1"/>
        <end position="37"/>
    </location>
</feature>
<evidence type="ECO:0008006" key="5">
    <source>
        <dbReference type="Google" id="ProtNLM"/>
    </source>
</evidence>